<evidence type="ECO:0008006" key="4">
    <source>
        <dbReference type="Google" id="ProtNLM"/>
    </source>
</evidence>
<evidence type="ECO:0000256" key="1">
    <source>
        <dbReference type="SAM" id="Phobius"/>
    </source>
</evidence>
<keyword evidence="1" id="KW-0472">Membrane</keyword>
<feature type="transmembrane region" description="Helical" evidence="1">
    <location>
        <begin position="100"/>
        <end position="119"/>
    </location>
</feature>
<dbReference type="EMBL" id="NKHF01000066">
    <property type="protein sequence ID" value="PCK31033.1"/>
    <property type="molecule type" value="Genomic_DNA"/>
</dbReference>
<dbReference type="Proteomes" id="UP000228621">
    <property type="component" value="Unassembled WGS sequence"/>
</dbReference>
<keyword evidence="1" id="KW-0812">Transmembrane</keyword>
<feature type="transmembrane region" description="Helical" evidence="1">
    <location>
        <begin position="139"/>
        <end position="169"/>
    </location>
</feature>
<dbReference type="NCBIfam" id="NF041043">
    <property type="entry name" value="BPSS1780_fam"/>
    <property type="match status" value="1"/>
</dbReference>
<accession>A0A2A5JNL4</accession>
<dbReference type="OrthoDB" id="6315319at2"/>
<feature type="transmembrane region" description="Helical" evidence="1">
    <location>
        <begin position="28"/>
        <end position="47"/>
    </location>
</feature>
<comment type="caution">
    <text evidence="2">The sequence shown here is derived from an EMBL/GenBank/DDBJ whole genome shotgun (WGS) entry which is preliminary data.</text>
</comment>
<feature type="transmembrane region" description="Helical" evidence="1">
    <location>
        <begin position="53"/>
        <end position="71"/>
    </location>
</feature>
<reference evidence="3" key="1">
    <citation type="journal article" date="2019" name="Genome Announc.">
        <title>Draft Genome Sequence of Pseudoalteromonas piscicida Strain 36Y ROTHPW, an Hypersaline Seawater Isolate from the South Coast of Sonora, Mexico.</title>
        <authorList>
            <person name="Sanchez-Diaz R."/>
            <person name="Molina-Garza Z.J."/>
            <person name="Cruz-Suarez L.E."/>
            <person name="Selvin J."/>
            <person name="Kiran G.S."/>
            <person name="Ibarra-Gamez J.C."/>
            <person name="Gomez-Gil B."/>
            <person name="Galaviz-Silva L."/>
        </authorList>
    </citation>
    <scope>NUCLEOTIDE SEQUENCE [LARGE SCALE GENOMIC DNA]</scope>
    <source>
        <strain evidence="3">36Y_RITHPW</strain>
    </source>
</reference>
<protein>
    <recommendedName>
        <fullName evidence="4">DUF2189 domain-containing protein</fullName>
    </recommendedName>
</protein>
<name>A0A2A5JNL4_PSEO7</name>
<keyword evidence="3" id="KW-1185">Reference proteome</keyword>
<keyword evidence="1" id="KW-1133">Transmembrane helix</keyword>
<evidence type="ECO:0000313" key="2">
    <source>
        <dbReference type="EMBL" id="PCK31033.1"/>
    </source>
</evidence>
<sequence>MSTPIRTFKASMGIQWLKAGWEIFKTQPLTFMLMYIFMAVVSLLPLLAPVLQIVAALSGPFLSAGFYLAVINKQTNKAIKLADIIEPFAAKGRRLNLFRVGIYQMAGALLLTMVAGVLFSDVATALESVGPNTSPDELIQLIAGNIGFAEVALFVSAQSVVMMAFAFVVPQVFFQGEKRIFHAMKCSLAAFYHNMAALSIFGLVIAALIVASIPLSMIPAIIIMPVAMIGFFVSFQAMFMPIIVDKSQIEQSASTGQDDSGRFDA</sequence>
<feature type="transmembrane region" description="Helical" evidence="1">
    <location>
        <begin position="217"/>
        <end position="239"/>
    </location>
</feature>
<organism evidence="2 3">
    <name type="scientific">Pseudoalteromonas piscicida</name>
    <dbReference type="NCBI Taxonomy" id="43662"/>
    <lineage>
        <taxon>Bacteria</taxon>
        <taxon>Pseudomonadati</taxon>
        <taxon>Pseudomonadota</taxon>
        <taxon>Gammaproteobacteria</taxon>
        <taxon>Alteromonadales</taxon>
        <taxon>Pseudoalteromonadaceae</taxon>
        <taxon>Pseudoalteromonas</taxon>
    </lineage>
</organism>
<dbReference type="InterPro" id="IPR047798">
    <property type="entry name" value="BPSS1780-like"/>
</dbReference>
<dbReference type="AlphaFoldDB" id="A0A2A5JNL4"/>
<proteinExistence type="predicted"/>
<feature type="transmembrane region" description="Helical" evidence="1">
    <location>
        <begin position="190"/>
        <end position="211"/>
    </location>
</feature>
<evidence type="ECO:0000313" key="3">
    <source>
        <dbReference type="Proteomes" id="UP000228621"/>
    </source>
</evidence>
<dbReference type="RefSeq" id="WP_099642778.1">
    <property type="nucleotide sequence ID" value="NZ_NKHF01000066.1"/>
</dbReference>
<gene>
    <name evidence="2" type="ORF">CEX98_14525</name>
</gene>